<keyword evidence="4" id="KW-0411">Iron-sulfur</keyword>
<evidence type="ECO:0000259" key="9">
    <source>
        <dbReference type="PROSITE" id="PS50937"/>
    </source>
</evidence>
<dbReference type="NCBIfam" id="TIGR01950">
    <property type="entry name" value="SoxR"/>
    <property type="match status" value="1"/>
</dbReference>
<gene>
    <name evidence="10" type="primary">soxR</name>
    <name evidence="10" type="ORF">SM611_28960</name>
</gene>
<feature type="compositionally biased region" description="Low complexity" evidence="8">
    <location>
        <begin position="156"/>
        <end position="174"/>
    </location>
</feature>
<evidence type="ECO:0000313" key="11">
    <source>
        <dbReference type="Proteomes" id="UP001569963"/>
    </source>
</evidence>
<dbReference type="Pfam" id="PF00376">
    <property type="entry name" value="MerR"/>
    <property type="match status" value="1"/>
</dbReference>
<protein>
    <submittedName>
        <fullName evidence="10">Redox-sensitive transcriptional activator SoxR</fullName>
    </submittedName>
</protein>
<evidence type="ECO:0000256" key="5">
    <source>
        <dbReference type="ARBA" id="ARBA00023015"/>
    </source>
</evidence>
<evidence type="ECO:0000256" key="2">
    <source>
        <dbReference type="ARBA" id="ARBA00022723"/>
    </source>
</evidence>
<dbReference type="InterPro" id="IPR047057">
    <property type="entry name" value="MerR_fam"/>
</dbReference>
<dbReference type="CDD" id="cd01110">
    <property type="entry name" value="HTH_SoxR"/>
    <property type="match status" value="1"/>
</dbReference>
<feature type="region of interest" description="Disordered" evidence="8">
    <location>
        <begin position="145"/>
        <end position="196"/>
    </location>
</feature>
<dbReference type="EMBL" id="JAXCEI010000015">
    <property type="protein sequence ID" value="MFA1542982.1"/>
    <property type="molecule type" value="Genomic_DNA"/>
</dbReference>
<evidence type="ECO:0000256" key="7">
    <source>
        <dbReference type="ARBA" id="ARBA00023163"/>
    </source>
</evidence>
<dbReference type="InterPro" id="IPR000551">
    <property type="entry name" value="MerR-type_HTH_dom"/>
</dbReference>
<dbReference type="PRINTS" id="PR00040">
    <property type="entry name" value="HTHMERR"/>
</dbReference>
<comment type="caution">
    <text evidence="10">The sequence shown here is derived from an EMBL/GenBank/DDBJ whole genome shotgun (WGS) entry which is preliminary data.</text>
</comment>
<evidence type="ECO:0000256" key="8">
    <source>
        <dbReference type="SAM" id="MobiDB-lite"/>
    </source>
</evidence>
<dbReference type="Proteomes" id="UP001569963">
    <property type="component" value="Unassembled WGS sequence"/>
</dbReference>
<name>A0ABV4QKE3_9ACTN</name>
<keyword evidence="6" id="KW-0238">DNA-binding</keyword>
<dbReference type="SMART" id="SM00422">
    <property type="entry name" value="HTH_MERR"/>
    <property type="match status" value="1"/>
</dbReference>
<dbReference type="PROSITE" id="PS00552">
    <property type="entry name" value="HTH_MERR_1"/>
    <property type="match status" value="1"/>
</dbReference>
<keyword evidence="5" id="KW-0805">Transcription regulation</keyword>
<evidence type="ECO:0000256" key="3">
    <source>
        <dbReference type="ARBA" id="ARBA00023004"/>
    </source>
</evidence>
<dbReference type="Gene3D" id="1.10.1660.10">
    <property type="match status" value="1"/>
</dbReference>
<dbReference type="PANTHER" id="PTHR30204:SF0">
    <property type="entry name" value="REDOX-SENSITIVE TRANSCRIPTIONAL ACTIVATOR SOXR"/>
    <property type="match status" value="1"/>
</dbReference>
<reference evidence="10 11" key="1">
    <citation type="submission" date="2023-11" db="EMBL/GenBank/DDBJ databases">
        <title>Actinomadura monticuli sp. nov., isolated from volcanic ash.</title>
        <authorList>
            <person name="Lee S.D."/>
            <person name="Yang H."/>
            <person name="Kim I.S."/>
        </authorList>
    </citation>
    <scope>NUCLEOTIDE SEQUENCE [LARGE SCALE GENOMIC DNA]</scope>
    <source>
        <strain evidence="10 11">DLS-62</strain>
    </source>
</reference>
<dbReference type="InterPro" id="IPR015358">
    <property type="entry name" value="Tscrpt_reg_MerR_DNA-bd"/>
</dbReference>
<organism evidence="10 11">
    <name type="scientific">Actinomadura monticuli</name>
    <dbReference type="NCBI Taxonomy" id="3097367"/>
    <lineage>
        <taxon>Bacteria</taxon>
        <taxon>Bacillati</taxon>
        <taxon>Actinomycetota</taxon>
        <taxon>Actinomycetes</taxon>
        <taxon>Streptosporangiales</taxon>
        <taxon>Thermomonosporaceae</taxon>
        <taxon>Actinomadura</taxon>
    </lineage>
</organism>
<dbReference type="PANTHER" id="PTHR30204">
    <property type="entry name" value="REDOX-CYCLING DRUG-SENSING TRANSCRIPTIONAL ACTIVATOR SOXR"/>
    <property type="match status" value="1"/>
</dbReference>
<dbReference type="InterPro" id="IPR010211">
    <property type="entry name" value="Redox-sen_tscrpt-act_SoxR"/>
</dbReference>
<evidence type="ECO:0000256" key="4">
    <source>
        <dbReference type="ARBA" id="ARBA00023014"/>
    </source>
</evidence>
<dbReference type="SUPFAM" id="SSF46955">
    <property type="entry name" value="Putative DNA-binding domain"/>
    <property type="match status" value="1"/>
</dbReference>
<dbReference type="PROSITE" id="PS50937">
    <property type="entry name" value="HTH_MERR_2"/>
    <property type="match status" value="1"/>
</dbReference>
<sequence length="196" mass="21421">MRVMTRLEHRVHELTVGQLAERSGVAVSALHFYESKGLISSRRTAGNQRRFSRDTLRRVSFIKVSQRVGIPLSDIRDALATLPEERTPTVADWARLSETWRSDLDERIRQLERLRDDLTDCIGCGCLSINKCALANPYDRLGDEGPGPRRLLVEHAPSGAPSGSPSGSPSGAPSGRRRRAGGPVPPECADVCAPAD</sequence>
<feature type="domain" description="HTH merR-type" evidence="9">
    <location>
        <begin position="13"/>
        <end position="81"/>
    </location>
</feature>
<dbReference type="InterPro" id="IPR009061">
    <property type="entry name" value="DNA-bd_dom_put_sf"/>
</dbReference>
<dbReference type="Pfam" id="PF09278">
    <property type="entry name" value="MerR-DNA-bind"/>
    <property type="match status" value="1"/>
</dbReference>
<evidence type="ECO:0000313" key="10">
    <source>
        <dbReference type="EMBL" id="MFA1542982.1"/>
    </source>
</evidence>
<keyword evidence="3" id="KW-0408">Iron</keyword>
<keyword evidence="7" id="KW-0804">Transcription</keyword>
<keyword evidence="2" id="KW-0479">Metal-binding</keyword>
<accession>A0ABV4QKE3</accession>
<evidence type="ECO:0000256" key="1">
    <source>
        <dbReference type="ARBA" id="ARBA00022714"/>
    </source>
</evidence>
<evidence type="ECO:0000256" key="6">
    <source>
        <dbReference type="ARBA" id="ARBA00023125"/>
    </source>
</evidence>
<keyword evidence="11" id="KW-1185">Reference proteome</keyword>
<proteinExistence type="predicted"/>
<keyword evidence="1" id="KW-0001">2Fe-2S</keyword>